<dbReference type="FunCoup" id="A0A2P5F270">
    <property type="interactions" value="18"/>
</dbReference>
<dbReference type="Gene3D" id="3.30.70.100">
    <property type="match status" value="2"/>
</dbReference>
<dbReference type="STRING" id="63057.A0A2P5F270"/>
<evidence type="ECO:0000256" key="3">
    <source>
        <dbReference type="ARBA" id="ARBA00023289"/>
    </source>
</evidence>
<dbReference type="InParanoid" id="A0A2P5F270"/>
<proteinExistence type="inferred from homology"/>
<keyword evidence="3" id="KW-0449">Lipoprotein</keyword>
<dbReference type="SUPFAM" id="SSF55008">
    <property type="entry name" value="HMA, heavy metal-associated domain"/>
    <property type="match status" value="2"/>
</dbReference>
<reference evidence="7" key="1">
    <citation type="submission" date="2016-06" db="EMBL/GenBank/DDBJ databases">
        <title>Parallel loss of symbiosis genes in relatives of nitrogen-fixing non-legume Parasponia.</title>
        <authorList>
            <person name="Van Velzen R."/>
            <person name="Holmer R."/>
            <person name="Bu F."/>
            <person name="Rutten L."/>
            <person name="Van Zeijl A."/>
            <person name="Liu W."/>
            <person name="Santuari L."/>
            <person name="Cao Q."/>
            <person name="Sharma T."/>
            <person name="Shen D."/>
            <person name="Roswanjaya Y."/>
            <person name="Wardhani T."/>
            <person name="Kalhor M.S."/>
            <person name="Jansen J."/>
            <person name="Van den Hoogen J."/>
            <person name="Gungor B."/>
            <person name="Hartog M."/>
            <person name="Hontelez J."/>
            <person name="Verver J."/>
            <person name="Yang W.-C."/>
            <person name="Schijlen E."/>
            <person name="Repin R."/>
            <person name="Schilthuizen M."/>
            <person name="Schranz E."/>
            <person name="Heidstra R."/>
            <person name="Miyata K."/>
            <person name="Fedorova E."/>
            <person name="Kohlen W."/>
            <person name="Bisseling T."/>
            <person name="Smit S."/>
            <person name="Geurts R."/>
        </authorList>
    </citation>
    <scope>NUCLEOTIDE SEQUENCE [LARGE SCALE GENOMIC DNA]</scope>
    <source>
        <strain evidence="7">cv. RG33-2</strain>
    </source>
</reference>
<dbReference type="GO" id="GO:0046872">
    <property type="term" value="F:metal ion binding"/>
    <property type="evidence" value="ECO:0007669"/>
    <property type="project" value="UniProtKB-KW"/>
</dbReference>
<evidence type="ECO:0000256" key="2">
    <source>
        <dbReference type="ARBA" id="ARBA00022723"/>
    </source>
</evidence>
<evidence type="ECO:0000256" key="1">
    <source>
        <dbReference type="ARBA" id="ARBA00022481"/>
    </source>
</evidence>
<keyword evidence="1" id="KW-0488">Methylation</keyword>
<dbReference type="EMBL" id="JXTC01000071">
    <property type="protein sequence ID" value="PON91872.1"/>
    <property type="molecule type" value="Genomic_DNA"/>
</dbReference>
<evidence type="ECO:0000259" key="5">
    <source>
        <dbReference type="PROSITE" id="PS50846"/>
    </source>
</evidence>
<dbReference type="PROSITE" id="PS50846">
    <property type="entry name" value="HMA_2"/>
    <property type="match status" value="2"/>
</dbReference>
<dbReference type="PANTHER" id="PTHR46195:SF17">
    <property type="entry name" value="HEAVY METAL-ASSOCIATED ISOPRENYLATED PLANT PROTEIN 8"/>
    <property type="match status" value="1"/>
</dbReference>
<dbReference type="AlphaFoldDB" id="A0A2P5F270"/>
<evidence type="ECO:0000313" key="7">
    <source>
        <dbReference type="Proteomes" id="UP000237000"/>
    </source>
</evidence>
<organism evidence="6 7">
    <name type="scientific">Trema orientale</name>
    <name type="common">Charcoal tree</name>
    <name type="synonym">Celtis orientalis</name>
    <dbReference type="NCBI Taxonomy" id="63057"/>
    <lineage>
        <taxon>Eukaryota</taxon>
        <taxon>Viridiplantae</taxon>
        <taxon>Streptophyta</taxon>
        <taxon>Embryophyta</taxon>
        <taxon>Tracheophyta</taxon>
        <taxon>Spermatophyta</taxon>
        <taxon>Magnoliopsida</taxon>
        <taxon>eudicotyledons</taxon>
        <taxon>Gunneridae</taxon>
        <taxon>Pentapetalae</taxon>
        <taxon>rosids</taxon>
        <taxon>fabids</taxon>
        <taxon>Rosales</taxon>
        <taxon>Cannabaceae</taxon>
        <taxon>Trema</taxon>
    </lineage>
</organism>
<gene>
    <name evidence="6" type="ORF">TorRG33x02_124700</name>
</gene>
<dbReference type="InterPro" id="IPR044577">
    <property type="entry name" value="HIPP4/7/8/17/18/19"/>
</dbReference>
<accession>A0A2P5F270</accession>
<evidence type="ECO:0000313" key="6">
    <source>
        <dbReference type="EMBL" id="PON91872.1"/>
    </source>
</evidence>
<dbReference type="InterPro" id="IPR006121">
    <property type="entry name" value="HMA_dom"/>
</dbReference>
<evidence type="ECO:0000256" key="4">
    <source>
        <dbReference type="ARBA" id="ARBA00024045"/>
    </source>
</evidence>
<comment type="caution">
    <text evidence="6">The sequence shown here is derived from an EMBL/GenBank/DDBJ whole genome shotgun (WGS) entry which is preliminary data.</text>
</comment>
<feature type="domain" description="HMA" evidence="5">
    <location>
        <begin position="2"/>
        <end position="66"/>
    </location>
</feature>
<name>A0A2P5F270_TREOI</name>
<dbReference type="OrthoDB" id="689350at2759"/>
<feature type="domain" description="HMA" evidence="5">
    <location>
        <begin position="90"/>
        <end position="154"/>
    </location>
</feature>
<keyword evidence="7" id="KW-1185">Reference proteome</keyword>
<keyword evidence="2" id="KW-0479">Metal-binding</keyword>
<protein>
    <submittedName>
        <fullName evidence="6">Heavy metal-associated domain containing protein</fullName>
    </submittedName>
</protein>
<dbReference type="Pfam" id="PF00403">
    <property type="entry name" value="HMA"/>
    <property type="match status" value="2"/>
</dbReference>
<comment type="similarity">
    <text evidence="4">Belongs to the HIPP family.</text>
</comment>
<dbReference type="InterPro" id="IPR036163">
    <property type="entry name" value="HMA_dom_sf"/>
</dbReference>
<sequence length="205" mass="23312">MCNEVALKVYMHCEGCKDKVSKCLRGFDGVEDVVVDTENHKVIVRGKNVDPIEILGRLRKKYSRNAQLVSPIPKPENKEDEKYKEDQAELKVVVLKVSMHCQGCADDIKKYLERMRGVLTVEPNMEKSMVIVRGIVDSSKLVQYIKKRLGKNAEILKQETGQANCCKKEPMWDNKWHCPPSHSSAQCICPNDMFSDENPLACCII</sequence>
<dbReference type="CDD" id="cd00371">
    <property type="entry name" value="HMA"/>
    <property type="match status" value="2"/>
</dbReference>
<keyword evidence="3" id="KW-0636">Prenylation</keyword>
<dbReference type="PANTHER" id="PTHR46195">
    <property type="entry name" value="HEAVY METAL-ASSOCIATED ISOPRENYLATED PLANT PROTEIN 7"/>
    <property type="match status" value="1"/>
</dbReference>
<dbReference type="Proteomes" id="UP000237000">
    <property type="component" value="Unassembled WGS sequence"/>
</dbReference>